<gene>
    <name evidence="12 16" type="primary">atpC</name>
    <name evidence="16" type="ORF">JG30_09980</name>
</gene>
<dbReference type="STRING" id="1218492.JG30_09980"/>
<protein>
    <recommendedName>
        <fullName evidence="4 12">ATP synthase epsilon chain</fullName>
    </recommendedName>
    <alternativeName>
        <fullName evidence="11 12">ATP synthase F1 sector epsilon subunit</fullName>
    </alternativeName>
    <alternativeName>
        <fullName evidence="10 12">F-ATPase epsilon subunit</fullName>
    </alternativeName>
</protein>
<comment type="subcellular location">
    <subcellularLocation>
        <location evidence="12">Cell membrane</location>
        <topology evidence="12">Peripheral membrane protein</topology>
    </subcellularLocation>
    <subcellularLocation>
        <location evidence="2">Endomembrane system</location>
        <topology evidence="2">Peripheral membrane protein</topology>
    </subcellularLocation>
</comment>
<accession>A0A0F4LTL8</accession>
<evidence type="ECO:0000256" key="2">
    <source>
        <dbReference type="ARBA" id="ARBA00004184"/>
    </source>
</evidence>
<dbReference type="InterPro" id="IPR020547">
    <property type="entry name" value="ATP_synth_F1_esu_C"/>
</dbReference>
<comment type="subunit">
    <text evidence="12 13">F-type ATPases have 2 components, CF(1) - the catalytic core - and CF(0) - the membrane proton channel. CF(1) has five subunits: alpha(3), beta(3), gamma(1), delta(1), epsilon(1). CF(0) has three main subunits: a, b and c.</text>
</comment>
<dbReference type="AlphaFoldDB" id="A0A0F4LTL8"/>
<dbReference type="CDD" id="cd12152">
    <property type="entry name" value="F1-ATPase_delta"/>
    <property type="match status" value="1"/>
</dbReference>
<dbReference type="InterPro" id="IPR036771">
    <property type="entry name" value="ATPsynth_dsu/esu_N"/>
</dbReference>
<evidence type="ECO:0000256" key="8">
    <source>
        <dbReference type="ARBA" id="ARBA00023196"/>
    </source>
</evidence>
<evidence type="ECO:0000256" key="3">
    <source>
        <dbReference type="ARBA" id="ARBA00005712"/>
    </source>
</evidence>
<dbReference type="OrthoDB" id="9804110at2"/>
<keyword evidence="7 12" id="KW-0472">Membrane</keyword>
<sequence>MDANHVISLNIVTPDGQVYSQDVKRIIARATDGDLGILPNHFPIIATLKIAEVRTLRADDVNREDAIAVNGGYIEFKDNVANIVANSAELAANIDLRRARYAKQRAEAHIKQAVAKNDPDYRRRAEVALARAVNRIHVYNDR</sequence>
<keyword evidence="6 12" id="KW-0406">Ion transport</keyword>
<dbReference type="PANTHER" id="PTHR13822:SF10">
    <property type="entry name" value="ATP SYNTHASE EPSILON CHAIN, CHLOROPLASTIC"/>
    <property type="match status" value="1"/>
</dbReference>
<evidence type="ECO:0000256" key="13">
    <source>
        <dbReference type="RuleBase" id="RU003656"/>
    </source>
</evidence>
<dbReference type="GO" id="GO:0046933">
    <property type="term" value="F:proton-transporting ATP synthase activity, rotational mechanism"/>
    <property type="evidence" value="ECO:0007669"/>
    <property type="project" value="UniProtKB-UniRule"/>
</dbReference>
<dbReference type="PANTHER" id="PTHR13822">
    <property type="entry name" value="ATP SYNTHASE DELTA/EPSILON CHAIN"/>
    <property type="match status" value="1"/>
</dbReference>
<evidence type="ECO:0000256" key="4">
    <source>
        <dbReference type="ARBA" id="ARBA00014480"/>
    </source>
</evidence>
<comment type="similarity">
    <text evidence="3 12 13">Belongs to the ATPase epsilon chain family.</text>
</comment>
<evidence type="ECO:0000256" key="1">
    <source>
        <dbReference type="ARBA" id="ARBA00003543"/>
    </source>
</evidence>
<dbReference type="InterPro" id="IPR020546">
    <property type="entry name" value="ATP_synth_F1_dsu/esu_N"/>
</dbReference>
<keyword evidence="9 12" id="KW-0066">ATP synthesis</keyword>
<comment type="caution">
    <text evidence="16">The sequence shown here is derived from an EMBL/GenBank/DDBJ whole genome shotgun (WGS) entry which is preliminary data.</text>
</comment>
<feature type="domain" description="ATP synthase F1 complex delta/epsilon subunit N-terminal" evidence="15">
    <location>
        <begin position="8"/>
        <end position="88"/>
    </location>
</feature>
<evidence type="ECO:0000256" key="11">
    <source>
        <dbReference type="ARBA" id="ARBA00031795"/>
    </source>
</evidence>
<keyword evidence="5 12" id="KW-0813">Transport</keyword>
<evidence type="ECO:0000256" key="12">
    <source>
        <dbReference type="HAMAP-Rule" id="MF_00530"/>
    </source>
</evidence>
<dbReference type="Pfam" id="PF00401">
    <property type="entry name" value="ATP-synt_DE"/>
    <property type="match status" value="1"/>
</dbReference>
<dbReference type="GO" id="GO:0012505">
    <property type="term" value="C:endomembrane system"/>
    <property type="evidence" value="ECO:0007669"/>
    <property type="project" value="UniProtKB-SubCell"/>
</dbReference>
<dbReference type="GO" id="GO:0045259">
    <property type="term" value="C:proton-transporting ATP synthase complex"/>
    <property type="evidence" value="ECO:0007669"/>
    <property type="project" value="UniProtKB-KW"/>
</dbReference>
<dbReference type="NCBIfam" id="TIGR01216">
    <property type="entry name" value="ATP_synt_epsi"/>
    <property type="match status" value="1"/>
</dbReference>
<organism evidence="16 17">
    <name type="scientific">Bombilactobacillus mellifer</name>
    <dbReference type="NCBI Taxonomy" id="1218492"/>
    <lineage>
        <taxon>Bacteria</taxon>
        <taxon>Bacillati</taxon>
        <taxon>Bacillota</taxon>
        <taxon>Bacilli</taxon>
        <taxon>Lactobacillales</taxon>
        <taxon>Lactobacillaceae</taxon>
        <taxon>Bombilactobacillus</taxon>
    </lineage>
</organism>
<dbReference type="GO" id="GO:0005886">
    <property type="term" value="C:plasma membrane"/>
    <property type="evidence" value="ECO:0007669"/>
    <property type="project" value="UniProtKB-SubCell"/>
</dbReference>
<evidence type="ECO:0000256" key="7">
    <source>
        <dbReference type="ARBA" id="ARBA00023136"/>
    </source>
</evidence>
<keyword evidence="17" id="KW-1185">Reference proteome</keyword>
<dbReference type="EMBL" id="JXJQ01000008">
    <property type="protein sequence ID" value="KJY61940.1"/>
    <property type="molecule type" value="Genomic_DNA"/>
</dbReference>
<evidence type="ECO:0000259" key="14">
    <source>
        <dbReference type="Pfam" id="PF00401"/>
    </source>
</evidence>
<dbReference type="GO" id="GO:0005524">
    <property type="term" value="F:ATP binding"/>
    <property type="evidence" value="ECO:0007669"/>
    <property type="project" value="UniProtKB-UniRule"/>
</dbReference>
<dbReference type="SUPFAM" id="SSF51344">
    <property type="entry name" value="Epsilon subunit of F1F0-ATP synthase N-terminal domain"/>
    <property type="match status" value="1"/>
</dbReference>
<feature type="domain" description="ATP synthase epsilon subunit C-terminal" evidence="14">
    <location>
        <begin position="93"/>
        <end position="138"/>
    </location>
</feature>
<dbReference type="Gene3D" id="2.60.15.10">
    <property type="entry name" value="F0F1 ATP synthase delta/epsilon subunit, N-terminal"/>
    <property type="match status" value="1"/>
</dbReference>
<dbReference type="RefSeq" id="WP_046316717.1">
    <property type="nucleotide sequence ID" value="NZ_JAMBJK010000001.1"/>
</dbReference>
<keyword evidence="8 12" id="KW-0139">CF(1)</keyword>
<name>A0A0F4LTL8_9LACO</name>
<evidence type="ECO:0000313" key="17">
    <source>
        <dbReference type="Proteomes" id="UP000033558"/>
    </source>
</evidence>
<dbReference type="Proteomes" id="UP000033558">
    <property type="component" value="Unassembled WGS sequence"/>
</dbReference>
<dbReference type="InterPro" id="IPR001469">
    <property type="entry name" value="ATP_synth_F1_dsu/esu"/>
</dbReference>
<reference evidence="16 17" key="1">
    <citation type="submission" date="2015-01" db="EMBL/GenBank/DDBJ databases">
        <title>Comparative genomics of the lactic acid bacteria isolated from the honey bee gut.</title>
        <authorList>
            <person name="Ellegaard K.M."/>
            <person name="Tamarit D."/>
            <person name="Javelind E."/>
            <person name="Olofsson T."/>
            <person name="Andersson S.G."/>
            <person name="Vasquez A."/>
        </authorList>
    </citation>
    <scope>NUCLEOTIDE SEQUENCE [LARGE SCALE GENOMIC DNA]</scope>
    <source>
        <strain evidence="16 17">Bin4</strain>
    </source>
</reference>
<evidence type="ECO:0000256" key="10">
    <source>
        <dbReference type="ARBA" id="ARBA00030215"/>
    </source>
</evidence>
<comment type="function">
    <text evidence="1 12">Produces ATP from ADP in the presence of a proton gradient across the membrane.</text>
</comment>
<dbReference type="PATRIC" id="fig|1218492.5.peg.1139"/>
<dbReference type="HAMAP" id="MF_00530">
    <property type="entry name" value="ATP_synth_epsil_bac"/>
    <property type="match status" value="1"/>
</dbReference>
<evidence type="ECO:0000259" key="15">
    <source>
        <dbReference type="Pfam" id="PF02823"/>
    </source>
</evidence>
<evidence type="ECO:0000256" key="9">
    <source>
        <dbReference type="ARBA" id="ARBA00023310"/>
    </source>
</evidence>
<keyword evidence="12" id="KW-1003">Cell membrane</keyword>
<dbReference type="Pfam" id="PF02823">
    <property type="entry name" value="ATP-synt_DE_N"/>
    <property type="match status" value="1"/>
</dbReference>
<proteinExistence type="inferred from homology"/>
<evidence type="ECO:0000256" key="5">
    <source>
        <dbReference type="ARBA" id="ARBA00022448"/>
    </source>
</evidence>
<evidence type="ECO:0000313" key="16">
    <source>
        <dbReference type="EMBL" id="KJY61940.1"/>
    </source>
</evidence>
<evidence type="ECO:0000256" key="6">
    <source>
        <dbReference type="ARBA" id="ARBA00023065"/>
    </source>
</evidence>
<keyword evidence="12" id="KW-0375">Hydrogen ion transport</keyword>
<dbReference type="NCBIfam" id="NF001846">
    <property type="entry name" value="PRK00571.1-3"/>
    <property type="match status" value="1"/>
</dbReference>
<dbReference type="HOGENOM" id="CLU_084338_1_0_9"/>
<dbReference type="Gene3D" id="1.20.5.440">
    <property type="entry name" value="ATP synthase delta/epsilon subunit, C-terminal domain"/>
    <property type="match status" value="1"/>
</dbReference>